<dbReference type="OrthoDB" id="4169549at2759"/>
<dbReference type="GO" id="GO:0020037">
    <property type="term" value="F:heme binding"/>
    <property type="evidence" value="ECO:0007669"/>
    <property type="project" value="InterPro"/>
</dbReference>
<organism evidence="12 13">
    <name type="scientific">Trichophyton tonsurans (strain CBS 112818)</name>
    <name type="common">Scalp ringworm fungus</name>
    <dbReference type="NCBI Taxonomy" id="647933"/>
    <lineage>
        <taxon>Eukaryota</taxon>
        <taxon>Fungi</taxon>
        <taxon>Dikarya</taxon>
        <taxon>Ascomycota</taxon>
        <taxon>Pezizomycotina</taxon>
        <taxon>Eurotiomycetes</taxon>
        <taxon>Eurotiomycetidae</taxon>
        <taxon>Onygenales</taxon>
        <taxon>Arthrodermataceae</taxon>
        <taxon>Trichophyton</taxon>
    </lineage>
</organism>
<keyword evidence="10" id="KW-0503">Monooxygenase</keyword>
<dbReference type="PANTHER" id="PTHR46206">
    <property type="entry name" value="CYTOCHROME P450"/>
    <property type="match status" value="1"/>
</dbReference>
<dbReference type="Pfam" id="PF00067">
    <property type="entry name" value="p450"/>
    <property type="match status" value="1"/>
</dbReference>
<dbReference type="InterPro" id="IPR036396">
    <property type="entry name" value="Cyt_P450_sf"/>
</dbReference>
<comment type="similarity">
    <text evidence="3">Belongs to the cytochrome P450 family.</text>
</comment>
<proteinExistence type="inferred from homology"/>
<comment type="subcellular location">
    <subcellularLocation>
        <location evidence="2">Membrane</location>
    </subcellularLocation>
</comment>
<evidence type="ECO:0000256" key="6">
    <source>
        <dbReference type="ARBA" id="ARBA00022723"/>
    </source>
</evidence>
<dbReference type="EMBL" id="GG698477">
    <property type="protein sequence ID" value="EGD92510.1"/>
    <property type="molecule type" value="Genomic_DNA"/>
</dbReference>
<evidence type="ECO:0000256" key="4">
    <source>
        <dbReference type="ARBA" id="ARBA00022617"/>
    </source>
</evidence>
<keyword evidence="4" id="KW-0349">Heme</keyword>
<dbReference type="InterPro" id="IPR001128">
    <property type="entry name" value="Cyt_P450"/>
</dbReference>
<evidence type="ECO:0000256" key="10">
    <source>
        <dbReference type="ARBA" id="ARBA00023033"/>
    </source>
</evidence>
<evidence type="ECO:0000256" key="5">
    <source>
        <dbReference type="ARBA" id="ARBA00022692"/>
    </source>
</evidence>
<keyword evidence="11" id="KW-0472">Membrane</keyword>
<sequence>MMVLLHSMDALVAIPLGSFILALSAFLLAREELKSCILASISFPISIASRRVKAWLFLLDGPNIIQAGYDKAKGSPYEVLAPDARYVFVSSAEHIKEIDAASDNVLSLQAAAKQMLQPKYTMNNFNWFDKRGVDGTPLVRTLRSLLTNNVPNLVPDIRAAVSKMFDTFHDSLPATNGAKVAPLYPMVKEAVAYSNALAFFGVELAQDKQFMKAAIDFIENTLLIAEILRLLPNSLVPIAGKLLARHFRSHDVLHSTLIPVTEERLRERALKRLGRKTPTHKDCIQWVMECSPTQKPWSAERIVHELMALWFGSVHVLTTTICYAVHDICLHPEYVEPLRKELQGLDGKLLKKQKDYHSLTVLSGMSTRRQALQPFQLSDGTRIEVGECFCTPQRAMARDPANFEKPLEFHGFRFVDPRVLAGLEQPGFNIPDSAKPSQLTDTSNSQLWGTGRMACPGRFYAAAVMKIILGLYLTKYDMELADKKAPRWFMWRSFIYPSASTTVILQPTGAAE</sequence>
<dbReference type="GO" id="GO:0004497">
    <property type="term" value="F:monooxygenase activity"/>
    <property type="evidence" value="ECO:0007669"/>
    <property type="project" value="UniProtKB-KW"/>
</dbReference>
<evidence type="ECO:0000256" key="2">
    <source>
        <dbReference type="ARBA" id="ARBA00004370"/>
    </source>
</evidence>
<dbReference type="GO" id="GO:0016020">
    <property type="term" value="C:membrane"/>
    <property type="evidence" value="ECO:0007669"/>
    <property type="project" value="UniProtKB-SubCell"/>
</dbReference>
<protein>
    <recommendedName>
        <fullName evidence="14">Cytochrome P450</fullName>
    </recommendedName>
</protein>
<dbReference type="SUPFAM" id="SSF48264">
    <property type="entry name" value="Cytochrome P450"/>
    <property type="match status" value="1"/>
</dbReference>
<dbReference type="PANTHER" id="PTHR46206:SF5">
    <property type="entry name" value="P450, PUTATIVE (EUROFUNG)-RELATED"/>
    <property type="match status" value="1"/>
</dbReference>
<name>F2RMG1_TRIT1</name>
<dbReference type="GO" id="GO:0016705">
    <property type="term" value="F:oxidoreductase activity, acting on paired donors, with incorporation or reduction of molecular oxygen"/>
    <property type="evidence" value="ECO:0007669"/>
    <property type="project" value="InterPro"/>
</dbReference>
<dbReference type="Gene3D" id="1.10.630.10">
    <property type="entry name" value="Cytochrome P450"/>
    <property type="match status" value="1"/>
</dbReference>
<keyword evidence="5" id="KW-0812">Transmembrane</keyword>
<evidence type="ECO:0000256" key="8">
    <source>
        <dbReference type="ARBA" id="ARBA00023002"/>
    </source>
</evidence>
<dbReference type="CDD" id="cd11041">
    <property type="entry name" value="CYP503A1-like"/>
    <property type="match status" value="1"/>
</dbReference>
<dbReference type="GO" id="GO:0005506">
    <property type="term" value="F:iron ion binding"/>
    <property type="evidence" value="ECO:0007669"/>
    <property type="project" value="InterPro"/>
</dbReference>
<dbReference type="Proteomes" id="UP000009172">
    <property type="component" value="Unassembled WGS sequence"/>
</dbReference>
<evidence type="ECO:0000313" key="12">
    <source>
        <dbReference type="EMBL" id="EGD92510.1"/>
    </source>
</evidence>
<keyword evidence="8" id="KW-0560">Oxidoreductase</keyword>
<accession>F2RMG1</accession>
<evidence type="ECO:0000256" key="3">
    <source>
        <dbReference type="ARBA" id="ARBA00010617"/>
    </source>
</evidence>
<evidence type="ECO:0000256" key="7">
    <source>
        <dbReference type="ARBA" id="ARBA00022989"/>
    </source>
</evidence>
<evidence type="ECO:0000256" key="9">
    <source>
        <dbReference type="ARBA" id="ARBA00023004"/>
    </source>
</evidence>
<reference evidence="13" key="1">
    <citation type="journal article" date="2012" name="MBio">
        <title>Comparative genome analysis of Trichophyton rubrum and related dermatophytes reveals candidate genes involved in infection.</title>
        <authorList>
            <person name="Martinez D.A."/>
            <person name="Oliver B.G."/>
            <person name="Graeser Y."/>
            <person name="Goldberg J.M."/>
            <person name="Li W."/>
            <person name="Martinez-Rossi N.M."/>
            <person name="Monod M."/>
            <person name="Shelest E."/>
            <person name="Barton R.C."/>
            <person name="Birch E."/>
            <person name="Brakhage A.A."/>
            <person name="Chen Z."/>
            <person name="Gurr S.J."/>
            <person name="Heiman D."/>
            <person name="Heitman J."/>
            <person name="Kosti I."/>
            <person name="Rossi A."/>
            <person name="Saif S."/>
            <person name="Samalova M."/>
            <person name="Saunders C.W."/>
            <person name="Shea T."/>
            <person name="Summerbell R.C."/>
            <person name="Xu J."/>
            <person name="Young S."/>
            <person name="Zeng Q."/>
            <person name="Birren B.W."/>
            <person name="Cuomo C.A."/>
            <person name="White T.C."/>
        </authorList>
    </citation>
    <scope>NUCLEOTIDE SEQUENCE [LARGE SCALE GENOMIC DNA]</scope>
    <source>
        <strain evidence="13">CBS 112818</strain>
    </source>
</reference>
<dbReference type="HOGENOM" id="CLU_022195_7_0_1"/>
<keyword evidence="9" id="KW-0408">Iron</keyword>
<evidence type="ECO:0000256" key="1">
    <source>
        <dbReference type="ARBA" id="ARBA00001971"/>
    </source>
</evidence>
<evidence type="ECO:0000256" key="11">
    <source>
        <dbReference type="ARBA" id="ARBA00023136"/>
    </source>
</evidence>
<keyword evidence="13" id="KW-1185">Reference proteome</keyword>
<keyword evidence="6" id="KW-0479">Metal-binding</keyword>
<gene>
    <name evidence="12" type="ORF">TESG_00083</name>
</gene>
<evidence type="ECO:0008006" key="14">
    <source>
        <dbReference type="Google" id="ProtNLM"/>
    </source>
</evidence>
<keyword evidence="7" id="KW-1133">Transmembrane helix</keyword>
<evidence type="ECO:0000313" key="13">
    <source>
        <dbReference type="Proteomes" id="UP000009172"/>
    </source>
</evidence>
<comment type="cofactor">
    <cofactor evidence="1">
        <name>heme</name>
        <dbReference type="ChEBI" id="CHEBI:30413"/>
    </cofactor>
</comment>
<dbReference type="AlphaFoldDB" id="F2RMG1"/>